<sequence length="621" mass="66539">MAAEDACCEASNFGATHVRENVDIFSPRHCPSLHDLGLSQHLVRAIRSLYDNTSCLEKRPWLSRPVRQFGGTLGAKGSAAFDGESLAESSFDGNVEGLEFRRPSTPVAGCVSHSRPSSAFRVGGPPGVASRPASATNASGGQSRMREPGAPYADCKRRPWSARSSQTSATSLGASSLKGLVPQCSPAGCSCECTADSTCFNCMCSMAEPPLLRTYGRRRPSDVLLMRRSLSARPRLNLQILSTMGGVITSGADGALVPCATGRASHCFPLRVSVEAARAAAAAAMGSAVPALVVGYSTGLTKEAGAASVRLQLKPGSSGAKAYRFNLSSAPASCATVSLRSEGRLGFLAGIASLIRREDGMFLEAVVFGRPNELLQELMPLDESVLELLYRLGAVVDVRILRSLPWETEPAEVGPASEARSSSGRNGARIVGTGSPRADSEELAAEAAAEAASEAAPTRSAKAEWLVERLLSLASTLESQFGTSRHDSEATYEGCELDSEGVVSWHASVIGWPEKMPSLKPVLLMQQQRDLEECRRDTHEAELQRQRSSRLRFAARRRQEMDLELQHHRACPMSAREHRHPRDSQAAVKPRTLAAYATPRPGAPRRLRPRSASLRPQQKEG</sequence>
<protein>
    <submittedName>
        <fullName evidence="2">Uncharacterized protein</fullName>
    </submittedName>
</protein>
<name>A0A812TD44_SYMPI</name>
<reference evidence="2" key="1">
    <citation type="submission" date="2021-02" db="EMBL/GenBank/DDBJ databases">
        <authorList>
            <person name="Dougan E. K."/>
            <person name="Rhodes N."/>
            <person name="Thang M."/>
            <person name="Chan C."/>
        </authorList>
    </citation>
    <scope>NUCLEOTIDE SEQUENCE</scope>
</reference>
<dbReference type="AlphaFoldDB" id="A0A812TD44"/>
<dbReference type="Proteomes" id="UP000649617">
    <property type="component" value="Unassembled WGS sequence"/>
</dbReference>
<gene>
    <name evidence="2" type="ORF">SPIL2461_LOCUS13455</name>
</gene>
<feature type="region of interest" description="Disordered" evidence="1">
    <location>
        <begin position="411"/>
        <end position="441"/>
    </location>
</feature>
<keyword evidence="3" id="KW-1185">Reference proteome</keyword>
<dbReference type="EMBL" id="CAJNIZ010029335">
    <property type="protein sequence ID" value="CAE7515290.1"/>
    <property type="molecule type" value="Genomic_DNA"/>
</dbReference>
<evidence type="ECO:0000256" key="1">
    <source>
        <dbReference type="SAM" id="MobiDB-lite"/>
    </source>
</evidence>
<proteinExistence type="predicted"/>
<organism evidence="2 3">
    <name type="scientific">Symbiodinium pilosum</name>
    <name type="common">Dinoflagellate</name>
    <dbReference type="NCBI Taxonomy" id="2952"/>
    <lineage>
        <taxon>Eukaryota</taxon>
        <taxon>Sar</taxon>
        <taxon>Alveolata</taxon>
        <taxon>Dinophyceae</taxon>
        <taxon>Suessiales</taxon>
        <taxon>Symbiodiniaceae</taxon>
        <taxon>Symbiodinium</taxon>
    </lineage>
</organism>
<accession>A0A812TD44</accession>
<comment type="caution">
    <text evidence="2">The sequence shown here is derived from an EMBL/GenBank/DDBJ whole genome shotgun (WGS) entry which is preliminary data.</text>
</comment>
<feature type="compositionally biased region" description="Low complexity" evidence="1">
    <location>
        <begin position="610"/>
        <end position="621"/>
    </location>
</feature>
<evidence type="ECO:0000313" key="2">
    <source>
        <dbReference type="EMBL" id="CAE7515290.1"/>
    </source>
</evidence>
<dbReference type="OrthoDB" id="440637at2759"/>
<feature type="region of interest" description="Disordered" evidence="1">
    <location>
        <begin position="571"/>
        <end position="621"/>
    </location>
</feature>
<feature type="compositionally biased region" description="Polar residues" evidence="1">
    <location>
        <begin position="133"/>
        <end position="142"/>
    </location>
</feature>
<feature type="region of interest" description="Disordered" evidence="1">
    <location>
        <begin position="118"/>
        <end position="168"/>
    </location>
</feature>
<evidence type="ECO:0000313" key="3">
    <source>
        <dbReference type="Proteomes" id="UP000649617"/>
    </source>
</evidence>